<feature type="domain" description="Major facilitator superfamily (MFS) profile" evidence="8">
    <location>
        <begin position="6"/>
        <end position="404"/>
    </location>
</feature>
<evidence type="ECO:0000256" key="7">
    <source>
        <dbReference type="SAM" id="Phobius"/>
    </source>
</evidence>
<evidence type="ECO:0000256" key="2">
    <source>
        <dbReference type="ARBA" id="ARBA00022475"/>
    </source>
</evidence>
<feature type="region of interest" description="Disordered" evidence="6">
    <location>
        <begin position="198"/>
        <end position="219"/>
    </location>
</feature>
<dbReference type="SUPFAM" id="SSF103473">
    <property type="entry name" value="MFS general substrate transporter"/>
    <property type="match status" value="1"/>
</dbReference>
<sequence length="423" mass="43611">MLRTPGLLALFTAKLLSTFGSWLTLLALPWFVLVTTGSPVKMSLVLTAEFVGVVTVGLVSGKLVALLGARRVMLIGDASRAPLMASIPLLHLAGALNLPILLAVSFGLGMFTAPYVASQRLILPELLGPVRGADEHLLGRANSLIDAATRMAALAGPAAGGILIASLGPAQVLWIDAATYLGSFLIVLTFVRPHPTTLATDPGERPASGNGRPTRSSGFRQVLNDPTLRLFGAALTLVTLALPAVFLCLPVLVLHDLGGDPRTLGLLTTANGAGLALGSLIAVTALSRMGTTALTAAAALLCVPLWLLLVEQPIIIGAGLFLTGVATPVLAATLITHFTLRTPPDLRPHVLAAVTTTENLAGFIGSVAAGPALQFAGPRTVFTTIAILACAGAAMFVKGLRDRITRPAPLGRHLPAQSTAERT</sequence>
<feature type="transmembrane region" description="Helical" evidence="7">
    <location>
        <begin position="293"/>
        <end position="309"/>
    </location>
</feature>
<dbReference type="PANTHER" id="PTHR23513">
    <property type="entry name" value="INTEGRAL MEMBRANE EFFLUX PROTEIN-RELATED"/>
    <property type="match status" value="1"/>
</dbReference>
<dbReference type="InterPro" id="IPR036259">
    <property type="entry name" value="MFS_trans_sf"/>
</dbReference>
<dbReference type="AlphaFoldDB" id="A0A238YBL8"/>
<evidence type="ECO:0000256" key="4">
    <source>
        <dbReference type="ARBA" id="ARBA00022989"/>
    </source>
</evidence>
<dbReference type="PANTHER" id="PTHR23513:SF6">
    <property type="entry name" value="MAJOR FACILITATOR SUPERFAMILY ASSOCIATED DOMAIN-CONTAINING PROTEIN"/>
    <property type="match status" value="1"/>
</dbReference>
<keyword evidence="5 7" id="KW-0472">Membrane</keyword>
<evidence type="ECO:0000313" key="10">
    <source>
        <dbReference type="Proteomes" id="UP000198415"/>
    </source>
</evidence>
<keyword evidence="2" id="KW-1003">Cell membrane</keyword>
<accession>A0A238YBL8</accession>
<evidence type="ECO:0000256" key="5">
    <source>
        <dbReference type="ARBA" id="ARBA00023136"/>
    </source>
</evidence>
<dbReference type="InterPro" id="IPR020846">
    <property type="entry name" value="MFS_dom"/>
</dbReference>
<dbReference type="CDD" id="cd06173">
    <property type="entry name" value="MFS_MefA_like"/>
    <property type="match status" value="1"/>
</dbReference>
<dbReference type="EMBL" id="FZNR01000004">
    <property type="protein sequence ID" value="SNR68141.1"/>
    <property type="molecule type" value="Genomic_DNA"/>
</dbReference>
<dbReference type="PROSITE" id="PS50850">
    <property type="entry name" value="MFS"/>
    <property type="match status" value="1"/>
</dbReference>
<keyword evidence="4 7" id="KW-1133">Transmembrane helix</keyword>
<keyword evidence="10" id="KW-1185">Reference proteome</keyword>
<comment type="subcellular location">
    <subcellularLocation>
        <location evidence="1">Cell membrane</location>
        <topology evidence="1">Multi-pass membrane protein</topology>
    </subcellularLocation>
</comment>
<feature type="transmembrane region" description="Helical" evidence="7">
    <location>
        <begin position="264"/>
        <end position="286"/>
    </location>
</feature>
<name>A0A238YBL8_9ACTN</name>
<reference evidence="9 10" key="1">
    <citation type="submission" date="2017-06" db="EMBL/GenBank/DDBJ databases">
        <authorList>
            <person name="Kim H.J."/>
            <person name="Triplett B.A."/>
        </authorList>
    </citation>
    <scope>NUCLEOTIDE SEQUENCE [LARGE SCALE GENOMIC DNA]</scope>
    <source>
        <strain evidence="9 10">DSM 43151</strain>
    </source>
</reference>
<evidence type="ECO:0000256" key="6">
    <source>
        <dbReference type="SAM" id="MobiDB-lite"/>
    </source>
</evidence>
<organism evidence="9 10">
    <name type="scientific">Actinoplanes regularis</name>
    <dbReference type="NCBI Taxonomy" id="52697"/>
    <lineage>
        <taxon>Bacteria</taxon>
        <taxon>Bacillati</taxon>
        <taxon>Actinomycetota</taxon>
        <taxon>Actinomycetes</taxon>
        <taxon>Micromonosporales</taxon>
        <taxon>Micromonosporaceae</taxon>
        <taxon>Actinoplanes</taxon>
    </lineage>
</organism>
<dbReference type="RefSeq" id="WP_143232324.1">
    <property type="nucleotide sequence ID" value="NZ_BOMU01000037.1"/>
</dbReference>
<evidence type="ECO:0000256" key="1">
    <source>
        <dbReference type="ARBA" id="ARBA00004651"/>
    </source>
</evidence>
<dbReference type="Gene3D" id="1.20.1250.20">
    <property type="entry name" value="MFS general substrate transporter like domains"/>
    <property type="match status" value="1"/>
</dbReference>
<dbReference type="Proteomes" id="UP000198415">
    <property type="component" value="Unassembled WGS sequence"/>
</dbReference>
<dbReference type="InterPro" id="IPR011701">
    <property type="entry name" value="MFS"/>
</dbReference>
<proteinExistence type="predicted"/>
<feature type="transmembrane region" description="Helical" evidence="7">
    <location>
        <begin position="230"/>
        <end position="252"/>
    </location>
</feature>
<evidence type="ECO:0000256" key="3">
    <source>
        <dbReference type="ARBA" id="ARBA00022692"/>
    </source>
</evidence>
<gene>
    <name evidence="9" type="ORF">SAMN06264365_104405</name>
</gene>
<feature type="transmembrane region" description="Helical" evidence="7">
    <location>
        <begin position="350"/>
        <end position="373"/>
    </location>
</feature>
<protein>
    <submittedName>
        <fullName evidence="9">Predicted arabinose efflux permease, MFS family</fullName>
    </submittedName>
</protein>
<feature type="transmembrane region" description="Helical" evidence="7">
    <location>
        <begin position="172"/>
        <end position="191"/>
    </location>
</feature>
<feature type="transmembrane region" description="Helical" evidence="7">
    <location>
        <begin position="89"/>
        <end position="117"/>
    </location>
</feature>
<feature type="transmembrane region" description="Helical" evidence="7">
    <location>
        <begin position="315"/>
        <end position="338"/>
    </location>
</feature>
<evidence type="ECO:0000259" key="8">
    <source>
        <dbReference type="PROSITE" id="PS50850"/>
    </source>
</evidence>
<feature type="transmembrane region" description="Helical" evidence="7">
    <location>
        <begin position="379"/>
        <end position="397"/>
    </location>
</feature>
<dbReference type="GO" id="GO:0022857">
    <property type="term" value="F:transmembrane transporter activity"/>
    <property type="evidence" value="ECO:0007669"/>
    <property type="project" value="InterPro"/>
</dbReference>
<dbReference type="Pfam" id="PF07690">
    <property type="entry name" value="MFS_1"/>
    <property type="match status" value="1"/>
</dbReference>
<dbReference type="OrthoDB" id="9793136at2"/>
<evidence type="ECO:0000313" key="9">
    <source>
        <dbReference type="EMBL" id="SNR68141.1"/>
    </source>
</evidence>
<dbReference type="GO" id="GO:0005886">
    <property type="term" value="C:plasma membrane"/>
    <property type="evidence" value="ECO:0007669"/>
    <property type="project" value="UniProtKB-SubCell"/>
</dbReference>
<feature type="transmembrane region" description="Helical" evidence="7">
    <location>
        <begin position="44"/>
        <end position="68"/>
    </location>
</feature>
<feature type="transmembrane region" description="Helical" evidence="7">
    <location>
        <begin position="7"/>
        <end position="32"/>
    </location>
</feature>
<keyword evidence="3 7" id="KW-0812">Transmembrane</keyword>